<dbReference type="InterPro" id="IPR036439">
    <property type="entry name" value="Dockerin_dom_sf"/>
</dbReference>
<dbReference type="AlphaFoldDB" id="A0A315Y3I1"/>
<keyword evidence="1" id="KW-1133">Transmembrane helix</keyword>
<dbReference type="OrthoDB" id="1814885at2"/>
<organism evidence="2 3">
    <name type="scientific">Ruminococcus flavefaciens</name>
    <dbReference type="NCBI Taxonomy" id="1265"/>
    <lineage>
        <taxon>Bacteria</taxon>
        <taxon>Bacillati</taxon>
        <taxon>Bacillota</taxon>
        <taxon>Clostridia</taxon>
        <taxon>Eubacteriales</taxon>
        <taxon>Oscillospiraceae</taxon>
        <taxon>Ruminococcus</taxon>
    </lineage>
</organism>
<name>A0A315Y3I1_RUMFL</name>
<evidence type="ECO:0000256" key="1">
    <source>
        <dbReference type="SAM" id="Phobius"/>
    </source>
</evidence>
<dbReference type="SUPFAM" id="SSF63446">
    <property type="entry name" value="Type I dockerin domain"/>
    <property type="match status" value="1"/>
</dbReference>
<dbReference type="GO" id="GO:0000272">
    <property type="term" value="P:polysaccharide catabolic process"/>
    <property type="evidence" value="ECO:0007669"/>
    <property type="project" value="InterPro"/>
</dbReference>
<dbReference type="Gene3D" id="1.10.1330.10">
    <property type="entry name" value="Dockerin domain"/>
    <property type="match status" value="1"/>
</dbReference>
<gene>
    <name evidence="2" type="ORF">IE37_00722</name>
</gene>
<dbReference type="EMBL" id="QGDI01000002">
    <property type="protein sequence ID" value="PWJ14736.1"/>
    <property type="molecule type" value="Genomic_DNA"/>
</dbReference>
<feature type="transmembrane region" description="Helical" evidence="1">
    <location>
        <begin position="44"/>
        <end position="62"/>
    </location>
</feature>
<sequence length="740" mass="83426">MNKKLKQDIRDSFNFPDAKHKYEFLTQAEVASAQEEKRKHTIPVVFRVTAAAAAAALAIGLWTNLRSHPAPRGGDFREGSVIVTEAVSAQPVTTSYTNDNGTTVTAVPTATSYNSTVNHQTTATRTVETVTSYADTSNAGRTSTSAVQADQSYAGTDTAIVTSPALGVTTQSSANRTTESRTAAAVTTNIPMTTTTVNKEIERSFEMKKLAAFLSALSISAAALPINSNASSGIKVGVEDYMFNTDFDASNYYTEPPFGYSYNSEMKMFDNGQLISDIDGNGVFDRMDPYLVYRCVTDGKYDSNIPLSDELSTFIRENCDYNRDGSFDRWDAEIIIAYYILNNRPTWADLDWNSYDPTYVPQRYESASPINVTNISCELMYVYEFDSMLTMLGQARTYITSEFIEDGTIDLDVNEDGVVDIKDAACFAVYYRNKDPEYHERNEDGDFVWHKITKWVDLPDKINKKIKKYCDAATPERNHHSTYSYDDDRCLEIIQYFVMHYPLKECYFKDEYYDTVLSTDTSQYGLGEILTFSAKNRQVIIPRGDTERFQFYQDVFEEQFTAYYQNVLDGKQPIPDINGDGVADTEDYTAAGEYMNAFFRNETIETTSIPIDIFEKFTTDCDFNQNGISGDIYDIMITQIYIMYIDAYHPEEIVDSNEQFSYQSNISILNAMDIQRSGDANCDGETDLADAIFIMQSMANPDKYNISERGRFNGDVYETGQGITANDALEIQNTLLHKDN</sequence>
<dbReference type="RefSeq" id="WP_109725596.1">
    <property type="nucleotide sequence ID" value="NZ_QGDI01000002.1"/>
</dbReference>
<accession>A0A315Y3I1</accession>
<keyword evidence="1" id="KW-0472">Membrane</keyword>
<protein>
    <recommendedName>
        <fullName evidence="4">Dockerin domain-containing protein</fullName>
    </recommendedName>
</protein>
<evidence type="ECO:0000313" key="3">
    <source>
        <dbReference type="Proteomes" id="UP000245720"/>
    </source>
</evidence>
<comment type="caution">
    <text evidence="2">The sequence shown here is derived from an EMBL/GenBank/DDBJ whole genome shotgun (WGS) entry which is preliminary data.</text>
</comment>
<proteinExistence type="predicted"/>
<reference evidence="2 3" key="1">
    <citation type="submission" date="2018-05" db="EMBL/GenBank/DDBJ databases">
        <title>The Hungate 1000. A catalogue of reference genomes from the rumen microbiome.</title>
        <authorList>
            <person name="Kelly W."/>
        </authorList>
    </citation>
    <scope>NUCLEOTIDE SEQUENCE [LARGE SCALE GENOMIC DNA]</scope>
    <source>
        <strain evidence="2 3">SAb67</strain>
    </source>
</reference>
<dbReference type="Proteomes" id="UP000245720">
    <property type="component" value="Unassembled WGS sequence"/>
</dbReference>
<evidence type="ECO:0008006" key="4">
    <source>
        <dbReference type="Google" id="ProtNLM"/>
    </source>
</evidence>
<keyword evidence="1" id="KW-0812">Transmembrane</keyword>
<evidence type="ECO:0000313" key="2">
    <source>
        <dbReference type="EMBL" id="PWJ14736.1"/>
    </source>
</evidence>